<accession>A0A3R7ALK5</accession>
<dbReference type="SUPFAM" id="SSF49899">
    <property type="entry name" value="Concanavalin A-like lectins/glucanases"/>
    <property type="match status" value="1"/>
</dbReference>
<evidence type="ECO:0000313" key="2">
    <source>
        <dbReference type="Proteomes" id="UP000283543"/>
    </source>
</evidence>
<dbReference type="InterPro" id="IPR013320">
    <property type="entry name" value="ConA-like_dom_sf"/>
</dbReference>
<protein>
    <recommendedName>
        <fullName evidence="3">SAM domain-containing protein</fullName>
    </recommendedName>
</protein>
<proteinExistence type="predicted"/>
<comment type="caution">
    <text evidence="1">The sequence shown here is derived from an EMBL/GenBank/DDBJ whole genome shotgun (WGS) entry which is preliminary data.</text>
</comment>
<reference evidence="1 2" key="1">
    <citation type="submission" date="2018-08" db="EMBL/GenBank/DDBJ databases">
        <title>Aphanomyces genome sequencing and annotation.</title>
        <authorList>
            <person name="Minardi D."/>
            <person name="Oidtmann B."/>
            <person name="Van Der Giezen M."/>
            <person name="Studholme D.J."/>
        </authorList>
    </citation>
    <scope>NUCLEOTIDE SEQUENCE [LARGE SCALE GENOMIC DNA]</scope>
    <source>
        <strain evidence="1 2">Si</strain>
    </source>
</reference>
<dbReference type="Proteomes" id="UP000283543">
    <property type="component" value="Unassembled WGS sequence"/>
</dbReference>
<dbReference type="AlphaFoldDB" id="A0A3R7ALK5"/>
<evidence type="ECO:0000313" key="1">
    <source>
        <dbReference type="EMBL" id="RHY44619.1"/>
    </source>
</evidence>
<gene>
    <name evidence="1" type="ORF">DYB34_006927</name>
</gene>
<dbReference type="EMBL" id="QUTB01007781">
    <property type="protein sequence ID" value="RHY44619.1"/>
    <property type="molecule type" value="Genomic_DNA"/>
</dbReference>
<sequence length="862" mass="94332">MRLNRMGAAASVVTKGQCQALCGDLFDESEWDKQAVDGVVSRDKLTTVLSTLTDAFLTHDWGSDGGTHTKVSVVNHLLQARVGGPNAEDNCQLEFNYAARRKTASRMIPVLIDPTPALKNPASWNGEVGFVLGGHLYLDLSGAFDDDHLLASKVDELVAKIVSIGGTPLAWRFAPESLSDAKEQAKYVPSPPVVATLQAAPVLSAPTVSLASLTKEDVGLLLNALACSKFSAAFLENEVTGEVLYGAASVEEIKELGMPLAAKARVLFDKIAEFKASGVPSTLLLRDKTRLSTGVTSTPSTIAEVKTTDLSGSNVASTAKSFEDITMALLPPEWVAVIKYKLEVNGANTLSKHTLSWFDSSCSVSAANGFFSDGNYAAELKGTASSRAMRLQAIGGRLDKNAFLLRFRMKPMAGGVTPLAAGRFPWFAIDVTTDLCLALSCNQGKDVFFVKMDDSKYMDAITVDKGFELHIPTDVNQSLRDTEHNQLYLYRPDTHQGLFHGHLRNIEMYSTLPASRKLPRITDADDPDRHRLHLTHRDALVEGLTLAFHYPNMAVDAVDIVTGRAMTLPGGSFIHSSLGAYFDGNYYDDTELDRNLVVAGKLGATFSRNKFAVAITMAPLAACCVFCMGSYYRWFGLTVTNTMEVKVTFNNQRVGLVVRQEREMVRLSRERWHDVVVVVDGLRVTVLIDGNRMDELSLPQDFTYTAPPDADNDMFLLNYSCSGCFHGFMRERMFNDQCLGDYMTHRLLHALLQGSDSWRLQLQVLTGVQRVLDIVNNSVHDVDSKARVSSGLLPVAVQMSSQWREAQGLIVQQLTTVVTVWPKSELAEHCDDMLLLLTCAIQDHKAFVLVAAGDALCAFGET</sequence>
<evidence type="ECO:0008006" key="3">
    <source>
        <dbReference type="Google" id="ProtNLM"/>
    </source>
</evidence>
<dbReference type="VEuPathDB" id="FungiDB:H257_01376"/>
<dbReference type="VEuPathDB" id="FungiDB:H257_01374"/>
<name>A0A3R7ALK5_APHAT</name>
<dbReference type="Gene3D" id="2.60.120.200">
    <property type="match status" value="1"/>
</dbReference>
<organism evidence="1 2">
    <name type="scientific">Aphanomyces astaci</name>
    <name type="common">Crayfish plague agent</name>
    <dbReference type="NCBI Taxonomy" id="112090"/>
    <lineage>
        <taxon>Eukaryota</taxon>
        <taxon>Sar</taxon>
        <taxon>Stramenopiles</taxon>
        <taxon>Oomycota</taxon>
        <taxon>Saprolegniomycetes</taxon>
        <taxon>Saprolegniales</taxon>
        <taxon>Verrucalvaceae</taxon>
        <taxon>Aphanomyces</taxon>
    </lineage>
</organism>